<evidence type="ECO:0000313" key="3">
    <source>
        <dbReference type="Proteomes" id="UP000540412"/>
    </source>
</evidence>
<dbReference type="PANTHER" id="PTHR34822:SF1">
    <property type="entry name" value="GRPB FAMILY PROTEIN"/>
    <property type="match status" value="1"/>
</dbReference>
<dbReference type="Gene3D" id="3.30.460.10">
    <property type="entry name" value="Beta Polymerase, domain 2"/>
    <property type="match status" value="1"/>
</dbReference>
<dbReference type="SUPFAM" id="SSF81301">
    <property type="entry name" value="Nucleotidyltransferase"/>
    <property type="match status" value="1"/>
</dbReference>
<evidence type="ECO:0000256" key="1">
    <source>
        <dbReference type="ARBA" id="ARBA00022993"/>
    </source>
</evidence>
<comment type="caution">
    <text evidence="2">The sequence shown here is derived from an EMBL/GenBank/DDBJ whole genome shotgun (WGS) entry which is preliminary data.</text>
</comment>
<dbReference type="InterPro" id="IPR043519">
    <property type="entry name" value="NT_sf"/>
</dbReference>
<keyword evidence="1" id="KW-0173">Coenzyme A biosynthesis</keyword>
<dbReference type="InterPro" id="IPR007344">
    <property type="entry name" value="GrpB/CoaE"/>
</dbReference>
<name>A0A7W9PFL1_9NOCA</name>
<sequence>MHIRVVPYDSEWPRHARTAMTDITAALPGHFHDIEHIGSTAVPGLAAKPIIDLMASVRDLDVTVDREHILAALGYHREDNGMRGRLFYPRADASGRSTHHLHVVRVEDWDGQNERILRDYLRTHPDAAAEYGALKRQLAAEISDMNHYTRRKTDLVQTLVDAARTDLGLPLVEVWEE</sequence>
<dbReference type="GO" id="GO:0015937">
    <property type="term" value="P:coenzyme A biosynthetic process"/>
    <property type="evidence" value="ECO:0007669"/>
    <property type="project" value="UniProtKB-KW"/>
</dbReference>
<dbReference type="RefSeq" id="WP_218003371.1">
    <property type="nucleotide sequence ID" value="NZ_JACHIT010000001.1"/>
</dbReference>
<dbReference type="AlphaFoldDB" id="A0A7W9PFL1"/>
<accession>A0A7W9PFL1</accession>
<dbReference type="PANTHER" id="PTHR34822">
    <property type="entry name" value="GRPB DOMAIN PROTEIN (AFU_ORTHOLOGUE AFUA_1G01530)"/>
    <property type="match status" value="1"/>
</dbReference>
<reference evidence="2 3" key="1">
    <citation type="submission" date="2020-08" db="EMBL/GenBank/DDBJ databases">
        <title>Sequencing the genomes of 1000 actinobacteria strains.</title>
        <authorList>
            <person name="Klenk H.-P."/>
        </authorList>
    </citation>
    <scope>NUCLEOTIDE SEQUENCE [LARGE SCALE GENOMIC DNA]</scope>
    <source>
        <strain evidence="2 3">DSM 43582</strain>
    </source>
</reference>
<evidence type="ECO:0000313" key="2">
    <source>
        <dbReference type="EMBL" id="MBB5914723.1"/>
    </source>
</evidence>
<dbReference type="EMBL" id="JACHIT010000001">
    <property type="protein sequence ID" value="MBB5914723.1"/>
    <property type="molecule type" value="Genomic_DNA"/>
</dbReference>
<dbReference type="Proteomes" id="UP000540412">
    <property type="component" value="Unassembled WGS sequence"/>
</dbReference>
<proteinExistence type="predicted"/>
<dbReference type="GO" id="GO:0016740">
    <property type="term" value="F:transferase activity"/>
    <property type="evidence" value="ECO:0007669"/>
    <property type="project" value="UniProtKB-KW"/>
</dbReference>
<keyword evidence="2" id="KW-0808">Transferase</keyword>
<dbReference type="Pfam" id="PF04229">
    <property type="entry name" value="GrpB"/>
    <property type="match status" value="1"/>
</dbReference>
<gene>
    <name evidence="2" type="ORF">BJY24_003590</name>
</gene>
<keyword evidence="3" id="KW-1185">Reference proteome</keyword>
<protein>
    <submittedName>
        <fullName evidence="2">GrpB-like predicted nucleotidyltransferase (UPF0157 family)</fullName>
    </submittedName>
</protein>
<organism evidence="2 3">
    <name type="scientific">Nocardia transvalensis</name>
    <dbReference type="NCBI Taxonomy" id="37333"/>
    <lineage>
        <taxon>Bacteria</taxon>
        <taxon>Bacillati</taxon>
        <taxon>Actinomycetota</taxon>
        <taxon>Actinomycetes</taxon>
        <taxon>Mycobacteriales</taxon>
        <taxon>Nocardiaceae</taxon>
        <taxon>Nocardia</taxon>
    </lineage>
</organism>